<comment type="caution">
    <text evidence="7">The sequence shown here is derived from an EMBL/GenBank/DDBJ whole genome shotgun (WGS) entry which is preliminary data.</text>
</comment>
<dbReference type="OrthoDB" id="18786at2759"/>
<dbReference type="Proteomes" id="UP000232323">
    <property type="component" value="Unassembled WGS sequence"/>
</dbReference>
<evidence type="ECO:0000256" key="2">
    <source>
        <dbReference type="ARBA" id="ARBA00020974"/>
    </source>
</evidence>
<comment type="subcellular location">
    <subcellularLocation>
        <location evidence="1">Golgi apparatus membrane</location>
        <topology evidence="1">Peripheral membrane protein</topology>
    </subcellularLocation>
</comment>
<sequence>MGKGGDSGDQEVEKLLEDPRFSPFLSDGFNVADFTSRVLAGSHTTAQAQAEQLRSGILSIQNAIGTEVTSRSTELLSNVRRLGIAENSLQDVSLSVGSLQSALQRIRGEIVGPYETVKTKTRQLRNLQGTIDTLRQLIHRMKLVQKLKAQLAAPAPSFDLAKAAKLITDIRAVDAESDLSGIDVVSADTAFLQQSVSTVQQQAESMLQDGMETLSQAKVGSALQVFFNLEELHQAVATCVGKYVQELDKQLRQAVDSRQLGVGAASVTNPVSSSRTTTGAAGSTITTSWQEKLWSGVREALERLQSSAIAVWHLQRVIAKKKDPLTHVCFLDVLVKPDEALLCARFWSEAVGVMTDAFASASKAGKGLAVRDTLTNAYPRLAQLLEATFDRLSSETTMKGVLPAVGPGQLKQLMSCVAPFEAAYRNAILSRTSDAVASAFPGGSRSLPSPADVQKCIGVMHEELRVVGSSPHLAGLVATEMSAALQLLARKAEYMAATGPDLRAIADSRAGHMANPSQLRNISLCSQLQEVHRSLSSGLLPRLPSSAATVLAEALTSIQSTAVEAVAPLFKATVEALEDRLIKLHALDLGDVTIGSSQVKSDTVEVGSTGGAVPGVTVVNTSQYLQECVALIVSFRSEFLTKFVPIPSPAVSSCVVSLMERMASRLLLFFVRHASLARPLGPHGKLQVAKDLAELQLAVGQNLYPLEQLNKPFRVVKAFRALMFQDTSGVLTSPLIRELPATIILHHLFSRLPASIKAPHERSGLSLSQYSLWLDQHTESDVFMSVEGALDDVSGDTSMLEPDHQQALTLMQCICRGQAA</sequence>
<protein>
    <recommendedName>
        <fullName evidence="2">Conserved oligomeric Golgi complex subunit 5</fullName>
    </recommendedName>
</protein>
<keyword evidence="3" id="KW-0333">Golgi apparatus</keyword>
<evidence type="ECO:0000259" key="5">
    <source>
        <dbReference type="Pfam" id="PF10392"/>
    </source>
</evidence>
<dbReference type="InterPro" id="IPR048485">
    <property type="entry name" value="COG5_helical"/>
</dbReference>
<evidence type="ECO:0000256" key="4">
    <source>
        <dbReference type="ARBA" id="ARBA00023136"/>
    </source>
</evidence>
<dbReference type="GO" id="GO:0017119">
    <property type="term" value="C:Golgi transport complex"/>
    <property type="evidence" value="ECO:0007669"/>
    <property type="project" value="InterPro"/>
</dbReference>
<dbReference type="AlphaFoldDB" id="A0A250X4Q5"/>
<proteinExistence type="predicted"/>
<dbReference type="GO" id="GO:0000139">
    <property type="term" value="C:Golgi membrane"/>
    <property type="evidence" value="ECO:0007669"/>
    <property type="project" value="UniProtKB-SubCell"/>
</dbReference>
<dbReference type="Pfam" id="PF20649">
    <property type="entry name" value="COG5_C"/>
    <property type="match status" value="1"/>
</dbReference>
<dbReference type="Pfam" id="PF10392">
    <property type="entry name" value="COG5_N"/>
    <property type="match status" value="1"/>
</dbReference>
<dbReference type="PANTHER" id="PTHR13228">
    <property type="entry name" value="CONSERVED OLIGOMERIC GOLGI COMPLEX COMPONENT 5"/>
    <property type="match status" value="1"/>
</dbReference>
<feature type="domain" description="Conserved oligomeric Golgi complex subunit 5 helical" evidence="6">
    <location>
        <begin position="179"/>
        <end position="389"/>
    </location>
</feature>
<evidence type="ECO:0000256" key="3">
    <source>
        <dbReference type="ARBA" id="ARBA00023034"/>
    </source>
</evidence>
<reference evidence="7 8" key="1">
    <citation type="submission" date="2017-08" db="EMBL/GenBank/DDBJ databases">
        <title>Acidophilic green algal genome provides insights into adaptation to an acidic environment.</title>
        <authorList>
            <person name="Hirooka S."/>
            <person name="Hirose Y."/>
            <person name="Kanesaki Y."/>
            <person name="Higuchi S."/>
            <person name="Fujiwara T."/>
            <person name="Onuma R."/>
            <person name="Era A."/>
            <person name="Ohbayashi R."/>
            <person name="Uzuka A."/>
            <person name="Nozaki H."/>
            <person name="Yoshikawa H."/>
            <person name="Miyagishima S.Y."/>
        </authorList>
    </citation>
    <scope>NUCLEOTIDE SEQUENCE [LARGE SCALE GENOMIC DNA]</scope>
    <source>
        <strain evidence="7 8">NIES-2499</strain>
    </source>
</reference>
<evidence type="ECO:0000313" key="8">
    <source>
        <dbReference type="Proteomes" id="UP000232323"/>
    </source>
</evidence>
<evidence type="ECO:0000313" key="7">
    <source>
        <dbReference type="EMBL" id="GAX78041.1"/>
    </source>
</evidence>
<feature type="domain" description="Conserved oligomeric Golgi complex subunit 5 N-terminal" evidence="5">
    <location>
        <begin position="22"/>
        <end position="147"/>
    </location>
</feature>
<dbReference type="GO" id="GO:0006891">
    <property type="term" value="P:intra-Golgi vesicle-mediated transport"/>
    <property type="evidence" value="ECO:0007669"/>
    <property type="project" value="InterPro"/>
</dbReference>
<dbReference type="InterPro" id="IPR049176">
    <property type="entry name" value="COG5_N"/>
</dbReference>
<gene>
    <name evidence="7" type="ORF">CEUSTIGMA_g5483.t1</name>
</gene>
<organism evidence="7 8">
    <name type="scientific">Chlamydomonas eustigma</name>
    <dbReference type="NCBI Taxonomy" id="1157962"/>
    <lineage>
        <taxon>Eukaryota</taxon>
        <taxon>Viridiplantae</taxon>
        <taxon>Chlorophyta</taxon>
        <taxon>core chlorophytes</taxon>
        <taxon>Chlorophyceae</taxon>
        <taxon>CS clade</taxon>
        <taxon>Chlamydomonadales</taxon>
        <taxon>Chlamydomonadaceae</taxon>
        <taxon>Chlamydomonas</taxon>
    </lineage>
</organism>
<dbReference type="InterPro" id="IPR019465">
    <property type="entry name" value="Cog5"/>
</dbReference>
<dbReference type="PANTHER" id="PTHR13228:SF3">
    <property type="entry name" value="CONSERVED OLIGOMERIC GOLGI COMPLEX SUBUNIT 5"/>
    <property type="match status" value="1"/>
</dbReference>
<name>A0A250X4Q5_9CHLO</name>
<evidence type="ECO:0000256" key="1">
    <source>
        <dbReference type="ARBA" id="ARBA00004395"/>
    </source>
</evidence>
<keyword evidence="4" id="KW-0472">Membrane</keyword>
<accession>A0A250X4Q5</accession>
<evidence type="ECO:0000259" key="6">
    <source>
        <dbReference type="Pfam" id="PF20649"/>
    </source>
</evidence>
<keyword evidence="8" id="KW-1185">Reference proteome</keyword>
<dbReference type="STRING" id="1157962.A0A250X4Q5"/>
<dbReference type="EMBL" id="BEGY01000029">
    <property type="protein sequence ID" value="GAX78041.1"/>
    <property type="molecule type" value="Genomic_DNA"/>
</dbReference>